<dbReference type="PANTHER" id="PTHR12475:SF4">
    <property type="entry name" value="PROTEIN THEM6"/>
    <property type="match status" value="1"/>
</dbReference>
<evidence type="ECO:0000313" key="1">
    <source>
        <dbReference type="EMBL" id="MDR6891749.1"/>
    </source>
</evidence>
<name>A0AAE3YE73_9MICC</name>
<accession>A0AAE3YE73</accession>
<dbReference type="InterPro" id="IPR051490">
    <property type="entry name" value="THEM6_lcsJ_thioesterase"/>
</dbReference>
<dbReference type="InterPro" id="IPR029069">
    <property type="entry name" value="HotDog_dom_sf"/>
</dbReference>
<dbReference type="RefSeq" id="WP_309849875.1">
    <property type="nucleotide sequence ID" value="NZ_BAAAIU010000045.1"/>
</dbReference>
<dbReference type="PANTHER" id="PTHR12475">
    <property type="match status" value="1"/>
</dbReference>
<dbReference type="SUPFAM" id="SSF54637">
    <property type="entry name" value="Thioesterase/thiol ester dehydrase-isomerase"/>
    <property type="match status" value="1"/>
</dbReference>
<dbReference type="Proteomes" id="UP001247307">
    <property type="component" value="Unassembled WGS sequence"/>
</dbReference>
<proteinExistence type="predicted"/>
<dbReference type="Pfam" id="PF13279">
    <property type="entry name" value="4HBT_2"/>
    <property type="match status" value="1"/>
</dbReference>
<gene>
    <name evidence="1" type="ORF">J2S35_000689</name>
</gene>
<sequence length="190" mass="21628">MHYLLRTLLNLVMSRRRSPLSLWDTSVVRFRTLPMDVDIAVHMNNGVYFTMFDLGRFDLLVRAGAFEKTRSNGWTPVVAAETISFRKSLNLGKAYELHTRILGSDERAVYFEQRMVADGEIYARGYVCTRMTSANGPVPVEDLLALAEPAEEGRNAVPEWLLEWREKTALPSTRRPAPNVWDAPGERVGR</sequence>
<dbReference type="AlphaFoldDB" id="A0AAE3YE73"/>
<comment type="caution">
    <text evidence="1">The sequence shown here is derived from an EMBL/GenBank/DDBJ whole genome shotgun (WGS) entry which is preliminary data.</text>
</comment>
<reference evidence="1" key="1">
    <citation type="submission" date="2023-07" db="EMBL/GenBank/DDBJ databases">
        <title>Sequencing the genomes of 1000 actinobacteria strains.</title>
        <authorList>
            <person name="Klenk H.-P."/>
        </authorList>
    </citation>
    <scope>NUCLEOTIDE SEQUENCE</scope>
    <source>
        <strain evidence="1">DSM 13988</strain>
    </source>
</reference>
<protein>
    <submittedName>
        <fullName evidence="1">Acyl-CoA thioesterase FadM</fullName>
    </submittedName>
</protein>
<evidence type="ECO:0000313" key="2">
    <source>
        <dbReference type="Proteomes" id="UP001247307"/>
    </source>
</evidence>
<dbReference type="Gene3D" id="3.10.129.10">
    <property type="entry name" value="Hotdog Thioesterase"/>
    <property type="match status" value="1"/>
</dbReference>
<organism evidence="1 2">
    <name type="scientific">Falsarthrobacter nasiphocae</name>
    <dbReference type="NCBI Taxonomy" id="189863"/>
    <lineage>
        <taxon>Bacteria</taxon>
        <taxon>Bacillati</taxon>
        <taxon>Actinomycetota</taxon>
        <taxon>Actinomycetes</taxon>
        <taxon>Micrococcales</taxon>
        <taxon>Micrococcaceae</taxon>
        <taxon>Falsarthrobacter</taxon>
    </lineage>
</organism>
<dbReference type="EMBL" id="JAVDUI010000001">
    <property type="protein sequence ID" value="MDR6891749.1"/>
    <property type="molecule type" value="Genomic_DNA"/>
</dbReference>
<keyword evidence="2" id="KW-1185">Reference proteome</keyword>
<dbReference type="CDD" id="cd00586">
    <property type="entry name" value="4HBT"/>
    <property type="match status" value="1"/>
</dbReference>